<evidence type="ECO:0000313" key="2">
    <source>
        <dbReference type="Proteomes" id="UP000886595"/>
    </source>
</evidence>
<organism evidence="1 2">
    <name type="scientific">Brassica carinata</name>
    <name type="common">Ethiopian mustard</name>
    <name type="synonym">Abyssinian cabbage</name>
    <dbReference type="NCBI Taxonomy" id="52824"/>
    <lineage>
        <taxon>Eukaryota</taxon>
        <taxon>Viridiplantae</taxon>
        <taxon>Streptophyta</taxon>
        <taxon>Embryophyta</taxon>
        <taxon>Tracheophyta</taxon>
        <taxon>Spermatophyta</taxon>
        <taxon>Magnoliopsida</taxon>
        <taxon>eudicotyledons</taxon>
        <taxon>Gunneridae</taxon>
        <taxon>Pentapetalae</taxon>
        <taxon>rosids</taxon>
        <taxon>malvids</taxon>
        <taxon>Brassicales</taxon>
        <taxon>Brassicaceae</taxon>
        <taxon>Brassiceae</taxon>
        <taxon>Brassica</taxon>
    </lineage>
</organism>
<keyword evidence="2" id="KW-1185">Reference proteome</keyword>
<dbReference type="Proteomes" id="UP000886595">
    <property type="component" value="Unassembled WGS sequence"/>
</dbReference>
<name>A0A8X7VP69_BRACI</name>
<accession>A0A8X7VP69</accession>
<proteinExistence type="predicted"/>
<protein>
    <submittedName>
        <fullName evidence="1">Uncharacterized protein</fullName>
    </submittedName>
</protein>
<dbReference type="EMBL" id="JAAMPC010000004">
    <property type="protein sequence ID" value="KAG2314916.1"/>
    <property type="molecule type" value="Genomic_DNA"/>
</dbReference>
<comment type="caution">
    <text evidence="1">The sequence shown here is derived from an EMBL/GenBank/DDBJ whole genome shotgun (WGS) entry which is preliminary data.</text>
</comment>
<evidence type="ECO:0000313" key="1">
    <source>
        <dbReference type="EMBL" id="KAG2314916.1"/>
    </source>
</evidence>
<gene>
    <name evidence="1" type="ORF">Bca52824_018038</name>
</gene>
<reference evidence="1 2" key="1">
    <citation type="submission" date="2020-02" db="EMBL/GenBank/DDBJ databases">
        <authorList>
            <person name="Ma Q."/>
            <person name="Huang Y."/>
            <person name="Song X."/>
            <person name="Pei D."/>
        </authorList>
    </citation>
    <scope>NUCLEOTIDE SEQUENCE [LARGE SCALE GENOMIC DNA]</scope>
    <source>
        <strain evidence="1">Sxm20200214</strain>
        <tissue evidence="1">Leaf</tissue>
    </source>
</reference>
<dbReference type="OrthoDB" id="1906282at2759"/>
<dbReference type="AlphaFoldDB" id="A0A8X7VP69"/>
<sequence>MGSIDEGFQSRADSIFGSLAFSRFSSYALLLWLTKSSSVGLLWHRIVYAGVEAREETPCEGRGVEVTVGDMELKAMVGIVVVMDMEVVDTEVEGGGVRDKEAEMW</sequence>